<sequence>MARLFQAFQAHYGFDSSPCSPHCGHGKGAVEAKVGMIRRKLFVPGPGVWSLENFNAKLPDPGEYDIAFTATDTKGAQ</sequence>
<reference evidence="1 2" key="1">
    <citation type="submission" date="2020-02" db="EMBL/GenBank/DDBJ databases">
        <title>Characterization of phylogenetic diversity of novel bifidobacterial species isolated in Czech ZOOs.</title>
        <authorList>
            <person name="Lugli G.A."/>
            <person name="Vera N.B."/>
            <person name="Ventura M."/>
        </authorList>
    </citation>
    <scope>NUCLEOTIDE SEQUENCE [LARGE SCALE GENOMIC DNA]</scope>
    <source>
        <strain evidence="1 2">DSM 109963</strain>
    </source>
</reference>
<comment type="caution">
    <text evidence="1">The sequence shown here is derived from an EMBL/GenBank/DDBJ whole genome shotgun (WGS) entry which is preliminary data.</text>
</comment>
<evidence type="ECO:0000313" key="2">
    <source>
        <dbReference type="Proteomes" id="UP000553756"/>
    </source>
</evidence>
<proteinExistence type="predicted"/>
<accession>A0ABX1SYL9</accession>
<dbReference type="Proteomes" id="UP000553756">
    <property type="component" value="Unassembled WGS sequence"/>
</dbReference>
<protein>
    <submittedName>
        <fullName evidence="1">Transposase</fullName>
    </submittedName>
</protein>
<name>A0ABX1SYL9_9BIFI</name>
<evidence type="ECO:0000313" key="1">
    <source>
        <dbReference type="EMBL" id="NMN02379.1"/>
    </source>
</evidence>
<dbReference type="EMBL" id="JAAIIJ010000020">
    <property type="protein sequence ID" value="NMN02379.1"/>
    <property type="molecule type" value="Genomic_DNA"/>
</dbReference>
<organism evidence="1 2">
    <name type="scientific">Bifidobacterium panos</name>
    <dbReference type="NCBI Taxonomy" id="2675321"/>
    <lineage>
        <taxon>Bacteria</taxon>
        <taxon>Bacillati</taxon>
        <taxon>Actinomycetota</taxon>
        <taxon>Actinomycetes</taxon>
        <taxon>Bifidobacteriales</taxon>
        <taxon>Bifidobacteriaceae</taxon>
        <taxon>Bifidobacterium</taxon>
    </lineage>
</organism>
<gene>
    <name evidence="1" type="ORF">G1C94_1001</name>
</gene>
<keyword evidence="2" id="KW-1185">Reference proteome</keyword>